<dbReference type="EMBL" id="JXJN01024780">
    <property type="status" value="NOT_ANNOTATED_CDS"/>
    <property type="molecule type" value="Genomic_DNA"/>
</dbReference>
<evidence type="ECO:0000313" key="3">
    <source>
        <dbReference type="EnsemblMetazoa" id="GPPI047807-PA"/>
    </source>
</evidence>
<dbReference type="STRING" id="67801.A0A1B0C340"/>
<proteinExistence type="predicted"/>
<organism evidence="3 4">
    <name type="scientific">Glossina palpalis gambiensis</name>
    <dbReference type="NCBI Taxonomy" id="67801"/>
    <lineage>
        <taxon>Eukaryota</taxon>
        <taxon>Metazoa</taxon>
        <taxon>Ecdysozoa</taxon>
        <taxon>Arthropoda</taxon>
        <taxon>Hexapoda</taxon>
        <taxon>Insecta</taxon>
        <taxon>Pterygota</taxon>
        <taxon>Neoptera</taxon>
        <taxon>Endopterygota</taxon>
        <taxon>Diptera</taxon>
        <taxon>Brachycera</taxon>
        <taxon>Muscomorpha</taxon>
        <taxon>Hippoboscoidea</taxon>
        <taxon>Glossinidae</taxon>
        <taxon>Glossina</taxon>
    </lineage>
</organism>
<feature type="coiled-coil region" evidence="1">
    <location>
        <begin position="649"/>
        <end position="683"/>
    </location>
</feature>
<feature type="region of interest" description="Disordered" evidence="2">
    <location>
        <begin position="708"/>
        <end position="730"/>
    </location>
</feature>
<evidence type="ECO:0000256" key="2">
    <source>
        <dbReference type="SAM" id="MobiDB-lite"/>
    </source>
</evidence>
<reference evidence="3" key="2">
    <citation type="submission" date="2020-05" db="UniProtKB">
        <authorList>
            <consortium name="EnsemblMetazoa"/>
        </authorList>
    </citation>
    <scope>IDENTIFICATION</scope>
    <source>
        <strain evidence="3">IAEA</strain>
    </source>
</reference>
<feature type="compositionally biased region" description="Acidic residues" evidence="2">
    <location>
        <begin position="710"/>
        <end position="730"/>
    </location>
</feature>
<reference evidence="4" key="1">
    <citation type="submission" date="2015-01" db="EMBL/GenBank/DDBJ databases">
        <authorList>
            <person name="Aksoy S."/>
            <person name="Warren W."/>
            <person name="Wilson R.K."/>
        </authorList>
    </citation>
    <scope>NUCLEOTIDE SEQUENCE [LARGE SCALE GENOMIC DNA]</scope>
    <source>
        <strain evidence="4">IAEA</strain>
    </source>
</reference>
<keyword evidence="4" id="KW-1185">Reference proteome</keyword>
<dbReference type="AlphaFoldDB" id="A0A1B0C340"/>
<feature type="compositionally biased region" description="Basic and acidic residues" evidence="2">
    <location>
        <begin position="900"/>
        <end position="919"/>
    </location>
</feature>
<evidence type="ECO:0000256" key="1">
    <source>
        <dbReference type="SAM" id="Coils"/>
    </source>
</evidence>
<dbReference type="VEuPathDB" id="VectorBase:GPPI047807"/>
<feature type="region of interest" description="Disordered" evidence="2">
    <location>
        <begin position="900"/>
        <end position="922"/>
    </location>
</feature>
<dbReference type="EnsemblMetazoa" id="GPPI047807-RA">
    <property type="protein sequence ID" value="GPPI047807-PA"/>
    <property type="gene ID" value="GPPI047807"/>
</dbReference>
<dbReference type="Proteomes" id="UP000092460">
    <property type="component" value="Unassembled WGS sequence"/>
</dbReference>
<accession>A0A1B0C340</accession>
<protein>
    <submittedName>
        <fullName evidence="3">Uncharacterized protein</fullName>
    </submittedName>
</protein>
<sequence length="1202" mass="141551">MEAILPLNTTEREIFLKSARKIGCDKMSALKFVYIMQQSDLHIFSLMGEERIKILLYLWELCNDYDEKKADKANSVCVRVIMRMLVPYSLNIWLSEEWKSCRQSFRTALLYCLERAKDLLKTFFPSIKWEAWLQLGLTPHNVNYLKGLRVNVNKVREARKVNSLETIEDQAYVEDLNYLEQEQLFLIVLRLIKLFDSNSIDMVKILSMRTIAAWNANFRDNRPTINCEDKRCLIFMCHIYLMAIYEIDDVRGFVIDNMLNNVRFYHQGFQMQISKPQHSAMNSVEYTPARFIAMTCVNLFVEKREFFEAFIYHSFDIHLVTLFGVISQAYKSYLLGNMLMELNLMNEENFVSNFQLYKSYMNLYVKERENSERFLLEELRKKEAKHCVTYSTVQRMDFKSKICKGNRISNIASYENPDDGEDSIGHDVKEIRDRKLDTVFQNIPNNGNVLYYVYELLALRSYEGWHFAKIIILLKIIGHELNAIETWRYHPGLTTNFMQNLEIKISKHYEDLAKVFEEQPFLEQEFWLTAFYLNPMKRYHAKVIRCGMRFNKHRFDERQKVPAPTIPILDAKQGLNLSSIIDAKEIADVTTNNETMTYDYRHLFQSLHTQRLPDSVIKDILTIIFLPRNKNFAWTVNWAELRKRCKVLLKNSLEKRRFIEFNMEEANERLKFLNIDYEKYKNRPQLDYGTVEVGYENQIYWNECSHNESELVEDEDEEAEEEEESKDFEDDEDNYTITWGKFQQKFHVFGECRTRARTSSAVANAISNNIEKSCSNTSEQKCPEPKACSSHENHAQEKNVSSSIVIPKKGLNEWLKVRPKYINPTQGFEALPDIWNVENRELKAIDKDSISFLKVSDVVQRFKQLKSLQEDIKWEKEEDEHINGKNGATMRNGFERIKEKEGKQEVGEHLNNKNGDPGRNHASGTVHTLFDCLKEREDSEEDDNAEMVRRMIRSQMDHEKSLREETIFQLVSQATEVLQSDTSAITDISYEKEDEDMENIELGDFGNGYPAGAKEDEQIFQQECEKESVITIQREIPKNNQEEMQLIPRNEHRSELFTEISLQGCHENDVRIAESTFEQSQTVENLEALSCEGSLDKISELKNESTSRRGQDKKMRTFSPEILKDMMTVRNDSVSCYKREDKQDLLKRKRFMKFQNACLKNQLKIRLRKLKVNDYDYLCQPRVLLKRTNINTEAEILNNPKK</sequence>
<name>A0A1B0C340_9MUSC</name>
<keyword evidence="1" id="KW-0175">Coiled coil</keyword>
<evidence type="ECO:0000313" key="4">
    <source>
        <dbReference type="Proteomes" id="UP000092460"/>
    </source>
</evidence>